<evidence type="ECO:0000256" key="1">
    <source>
        <dbReference type="SAM" id="MobiDB-lite"/>
    </source>
</evidence>
<comment type="caution">
    <text evidence="2">The sequence shown here is derived from an EMBL/GenBank/DDBJ whole genome shotgun (WGS) entry which is preliminary data.</text>
</comment>
<feature type="compositionally biased region" description="Basic and acidic residues" evidence="1">
    <location>
        <begin position="118"/>
        <end position="136"/>
    </location>
</feature>
<reference evidence="2" key="1">
    <citation type="submission" date="2023-11" db="EMBL/GenBank/DDBJ databases">
        <title>Genome assemblies of two species of porcelain crab, Petrolisthes cinctipes and Petrolisthes manimaculis (Anomura: Porcellanidae).</title>
        <authorList>
            <person name="Angst P."/>
        </authorList>
    </citation>
    <scope>NUCLEOTIDE SEQUENCE</scope>
    <source>
        <strain evidence="2">PB745_02</strain>
        <tissue evidence="2">Gill</tissue>
    </source>
</reference>
<protein>
    <submittedName>
        <fullName evidence="2">Uncharacterized protein</fullName>
    </submittedName>
</protein>
<keyword evidence="3" id="KW-1185">Reference proteome</keyword>
<dbReference type="Proteomes" id="UP001292094">
    <property type="component" value="Unassembled WGS sequence"/>
</dbReference>
<feature type="compositionally biased region" description="Low complexity" evidence="1">
    <location>
        <begin position="68"/>
        <end position="98"/>
    </location>
</feature>
<dbReference type="EMBL" id="JAWZYT010001438">
    <property type="protein sequence ID" value="KAK4312177.1"/>
    <property type="molecule type" value="Genomic_DNA"/>
</dbReference>
<accession>A0AAE1PRV1</accession>
<evidence type="ECO:0000313" key="3">
    <source>
        <dbReference type="Proteomes" id="UP001292094"/>
    </source>
</evidence>
<dbReference type="AlphaFoldDB" id="A0AAE1PRV1"/>
<organism evidence="2 3">
    <name type="scientific">Petrolisthes manimaculis</name>
    <dbReference type="NCBI Taxonomy" id="1843537"/>
    <lineage>
        <taxon>Eukaryota</taxon>
        <taxon>Metazoa</taxon>
        <taxon>Ecdysozoa</taxon>
        <taxon>Arthropoda</taxon>
        <taxon>Crustacea</taxon>
        <taxon>Multicrustacea</taxon>
        <taxon>Malacostraca</taxon>
        <taxon>Eumalacostraca</taxon>
        <taxon>Eucarida</taxon>
        <taxon>Decapoda</taxon>
        <taxon>Pleocyemata</taxon>
        <taxon>Anomura</taxon>
        <taxon>Galatheoidea</taxon>
        <taxon>Porcellanidae</taxon>
        <taxon>Petrolisthes</taxon>
    </lineage>
</organism>
<feature type="compositionally biased region" description="Polar residues" evidence="1">
    <location>
        <begin position="163"/>
        <end position="172"/>
    </location>
</feature>
<feature type="compositionally biased region" description="Polar residues" evidence="1">
    <location>
        <begin position="137"/>
        <end position="153"/>
    </location>
</feature>
<evidence type="ECO:0000313" key="2">
    <source>
        <dbReference type="EMBL" id="KAK4312177.1"/>
    </source>
</evidence>
<proteinExistence type="predicted"/>
<sequence length="172" mass="19045">MMMQSGGEDKDVERMIMQSGGEGKDVERTQGRVMMCVWVEDILGEISDEEKNPHPCQDQQWGEKQKQQDGQQQARRRGSSGISSSAGAGSAGKSGVLSTVNSRGSGENWAPRTICHCPSERKPRMREMDSAGDESRGGNNNESHLPQMKSTKLTCRRIDRENLNTQPDTQYA</sequence>
<feature type="region of interest" description="Disordered" evidence="1">
    <location>
        <begin position="46"/>
        <end position="172"/>
    </location>
</feature>
<name>A0AAE1PRV1_9EUCA</name>
<gene>
    <name evidence="2" type="ORF">Pmani_016391</name>
</gene>